<dbReference type="PANTHER" id="PTHR11136">
    <property type="entry name" value="FOLYLPOLYGLUTAMATE SYNTHASE-RELATED"/>
    <property type="match status" value="1"/>
</dbReference>
<protein>
    <recommendedName>
        <fullName evidence="10">Mur ligase central domain-containing protein</fullName>
    </recommendedName>
</protein>
<feature type="region of interest" description="Disordered" evidence="7">
    <location>
        <begin position="279"/>
        <end position="300"/>
    </location>
</feature>
<evidence type="ECO:0000313" key="9">
    <source>
        <dbReference type="Proteomes" id="UP000032214"/>
    </source>
</evidence>
<keyword evidence="3" id="KW-0479">Metal-binding</keyword>
<dbReference type="InterPro" id="IPR036565">
    <property type="entry name" value="Mur-like_cat_sf"/>
</dbReference>
<reference evidence="8 9" key="1">
    <citation type="journal article" date="2013" name="Proc. Natl. Acad. Sci. U.S.A.">
        <title>Candidate phylum TM6 genome recovered from a hospital sink biofilm provides genomic insights into this uncultivated phylum.</title>
        <authorList>
            <person name="McLean J.S."/>
            <person name="Lombardo M.J."/>
            <person name="Badger J.H."/>
            <person name="Edlund A."/>
            <person name="Novotny M."/>
            <person name="Yee-Greenbaum J."/>
            <person name="Vyahhi N."/>
            <person name="Hall A.P."/>
            <person name="Yang Y."/>
            <person name="Dupont C.L."/>
            <person name="Ziegler M.G."/>
            <person name="Chitsaz H."/>
            <person name="Allen A.E."/>
            <person name="Yooseph S."/>
            <person name="Tesler G."/>
            <person name="Pevzner P.A."/>
            <person name="Friedman R.M."/>
            <person name="Nealson K.H."/>
            <person name="Venter J.C."/>
            <person name="Lasken R.S."/>
        </authorList>
    </citation>
    <scope>NUCLEOTIDE SEQUENCE [LARGE SCALE GENOMIC DNA]</scope>
    <source>
        <strain evidence="8 9">TM6SC1</strain>
    </source>
</reference>
<accession>A0A0D2JMK1</accession>
<dbReference type="Proteomes" id="UP000032214">
    <property type="component" value="Unassembled WGS sequence"/>
</dbReference>
<dbReference type="GO" id="GO:0005524">
    <property type="term" value="F:ATP binding"/>
    <property type="evidence" value="ECO:0007669"/>
    <property type="project" value="UniProtKB-KW"/>
</dbReference>
<dbReference type="GO" id="GO:0004326">
    <property type="term" value="F:tetrahydrofolylpolyglutamate synthase activity"/>
    <property type="evidence" value="ECO:0007669"/>
    <property type="project" value="InterPro"/>
</dbReference>
<dbReference type="Gene3D" id="3.90.190.20">
    <property type="entry name" value="Mur ligase, C-terminal domain"/>
    <property type="match status" value="1"/>
</dbReference>
<keyword evidence="9" id="KW-1185">Reference proteome</keyword>
<evidence type="ECO:0000256" key="4">
    <source>
        <dbReference type="ARBA" id="ARBA00022741"/>
    </source>
</evidence>
<dbReference type="AlphaFoldDB" id="A0A0D2JMK1"/>
<evidence type="ECO:0000313" key="8">
    <source>
        <dbReference type="EMBL" id="KIX85568.1"/>
    </source>
</evidence>
<dbReference type="SUPFAM" id="SSF53623">
    <property type="entry name" value="MurD-like peptide ligases, catalytic domain"/>
    <property type="match status" value="1"/>
</dbReference>
<dbReference type="PANTHER" id="PTHR11136:SF0">
    <property type="entry name" value="DIHYDROFOLATE SYNTHETASE-RELATED"/>
    <property type="match status" value="1"/>
</dbReference>
<dbReference type="InterPro" id="IPR001645">
    <property type="entry name" value="Folylpolyglutamate_synth"/>
</dbReference>
<keyword evidence="5" id="KW-0067">ATP-binding</keyword>
<evidence type="ECO:0000256" key="2">
    <source>
        <dbReference type="ARBA" id="ARBA00022598"/>
    </source>
</evidence>
<proteinExistence type="inferred from homology"/>
<comment type="similarity">
    <text evidence="1">Belongs to the folylpolyglutamate synthase family.</text>
</comment>
<gene>
    <name evidence="8" type="ORF">J120_01220</name>
</gene>
<organism evidence="8 9">
    <name type="scientific">candidate division TM6 bacterium JCVI TM6SC1</name>
    <dbReference type="NCBI Taxonomy" id="1306947"/>
    <lineage>
        <taxon>Bacteria</taxon>
        <taxon>Candidatus Babelota</taxon>
        <taxon>Vermiphilus</taxon>
    </lineage>
</organism>
<dbReference type="STRING" id="1306947.J120_01220"/>
<dbReference type="Gene3D" id="3.40.1190.10">
    <property type="entry name" value="Mur-like, catalytic domain"/>
    <property type="match status" value="1"/>
</dbReference>
<keyword evidence="6" id="KW-0460">Magnesium</keyword>
<keyword evidence="2" id="KW-0436">Ligase</keyword>
<comment type="caution">
    <text evidence="8">The sequence shown here is derived from an EMBL/GenBank/DDBJ whole genome shotgun (WGS) entry which is preliminary data.</text>
</comment>
<evidence type="ECO:0000256" key="1">
    <source>
        <dbReference type="ARBA" id="ARBA00008276"/>
    </source>
</evidence>
<dbReference type="SUPFAM" id="SSF53244">
    <property type="entry name" value="MurD-like peptide ligases, peptide-binding domain"/>
    <property type="match status" value="1"/>
</dbReference>
<dbReference type="InterPro" id="IPR036615">
    <property type="entry name" value="Mur_ligase_C_dom_sf"/>
</dbReference>
<dbReference type="GO" id="GO:0046872">
    <property type="term" value="F:metal ion binding"/>
    <property type="evidence" value="ECO:0007669"/>
    <property type="project" value="UniProtKB-KW"/>
</dbReference>
<evidence type="ECO:0008006" key="10">
    <source>
        <dbReference type="Google" id="ProtNLM"/>
    </source>
</evidence>
<name>A0A0D2JMK1_9BACT</name>
<evidence type="ECO:0000256" key="7">
    <source>
        <dbReference type="SAM" id="MobiDB-lite"/>
    </source>
</evidence>
<feature type="compositionally biased region" description="Basic and acidic residues" evidence="7">
    <location>
        <begin position="287"/>
        <end position="299"/>
    </location>
</feature>
<evidence type="ECO:0000256" key="5">
    <source>
        <dbReference type="ARBA" id="ARBA00022840"/>
    </source>
</evidence>
<sequence length="467" mass="52374">MKPVVRQQSNKAVVGGKQRSYNEVIEYFDSAWSRKIDTTLQTIKRLDQAFSNVSTKINTILVAGTNGRSLTINFTAQLLRAEGLNVGALYAPHVLTYNERFATNGELISNKVFTDIANEVINAAEQLELQANTHELLTIMALLYFKQENVDVALIEVGKEGSIHPANICHPKVVAITRLSSDDETKVPQIMDDLLNLVKKDTYLVSADQSKLNLQKMQDAASVRGGNWAMPIRKLAQLNYPFEQLHGRCAALAERISHTYINSILNRDSLVISGKFITKQPGQRGRPTRETTRDRERNPKPTIDQYWKETYSTLPGRFEILEKEKPTILLDTASNLDAFENILLGIRLLHYERALKGLTLVIGCNNPSLNMPEFLKLLRYFFKKTSGQVIVCAVDPIPGLDENPAWDVEKVTNDIKSMKIKARSAGSFKEAFEAAQKSVDERHGLVVVTGSSSIVAEYWKEKGIKKL</sequence>
<dbReference type="GO" id="GO:0008841">
    <property type="term" value="F:dihydrofolate synthase activity"/>
    <property type="evidence" value="ECO:0007669"/>
    <property type="project" value="TreeGrafter"/>
</dbReference>
<dbReference type="EMBL" id="ARQD01000001">
    <property type="protein sequence ID" value="KIX85568.1"/>
    <property type="molecule type" value="Genomic_DNA"/>
</dbReference>
<evidence type="ECO:0000256" key="3">
    <source>
        <dbReference type="ARBA" id="ARBA00022723"/>
    </source>
</evidence>
<evidence type="ECO:0000256" key="6">
    <source>
        <dbReference type="ARBA" id="ARBA00022842"/>
    </source>
</evidence>
<keyword evidence="4" id="KW-0547">Nucleotide-binding</keyword>
<dbReference type="GO" id="GO:0005737">
    <property type="term" value="C:cytoplasm"/>
    <property type="evidence" value="ECO:0007669"/>
    <property type="project" value="TreeGrafter"/>
</dbReference>
<dbReference type="eggNOG" id="COG0285">
    <property type="taxonomic scope" value="Bacteria"/>
</dbReference>